<evidence type="ECO:0000256" key="2">
    <source>
        <dbReference type="PIRSR" id="PIRSR015853-2"/>
    </source>
</evidence>
<evidence type="ECO:0000313" key="4">
    <source>
        <dbReference type="Proteomes" id="UP000285908"/>
    </source>
</evidence>
<dbReference type="AlphaFoldDB" id="A0A438AKI5"/>
<dbReference type="InterPro" id="IPR027476">
    <property type="entry name" value="DppA_N"/>
</dbReference>
<dbReference type="Pfam" id="PF04951">
    <property type="entry name" value="Peptidase_M55"/>
    <property type="match status" value="1"/>
</dbReference>
<dbReference type="Gene3D" id="3.40.50.10780">
    <property type="entry name" value="Dipeptide transport protein"/>
    <property type="match status" value="1"/>
</dbReference>
<comment type="caution">
    <text evidence="3">The sequence shown here is derived from an EMBL/GenBank/DDBJ whole genome shotgun (WGS) entry which is preliminary data.</text>
</comment>
<feature type="binding site" evidence="2">
    <location>
        <position position="134"/>
    </location>
    <ligand>
        <name>Zn(2+)</name>
        <dbReference type="ChEBI" id="CHEBI:29105"/>
        <label>2</label>
    </ligand>
</feature>
<name>A0A438AKI5_9RHOB</name>
<dbReference type="InterPro" id="IPR036177">
    <property type="entry name" value="Peptidase_M55_sf"/>
</dbReference>
<feature type="binding site" evidence="2">
    <location>
        <position position="60"/>
    </location>
    <ligand>
        <name>Zn(2+)</name>
        <dbReference type="ChEBI" id="CHEBI:29105"/>
        <label>2</label>
    </ligand>
</feature>
<feature type="binding site" evidence="2">
    <location>
        <position position="8"/>
    </location>
    <ligand>
        <name>Zn(2+)</name>
        <dbReference type="ChEBI" id="CHEBI:29105"/>
        <label>2</label>
    </ligand>
</feature>
<keyword evidence="4" id="KW-1185">Reference proteome</keyword>
<protein>
    <submittedName>
        <fullName evidence="3">Peptidase M55</fullName>
    </submittedName>
</protein>
<dbReference type="PIRSF" id="PIRSF015853">
    <property type="entry name" value="Pep_DppA"/>
    <property type="match status" value="1"/>
</dbReference>
<dbReference type="SUPFAM" id="SSF63992">
    <property type="entry name" value="Dipeptide transport protein"/>
    <property type="match status" value="1"/>
</dbReference>
<dbReference type="RefSeq" id="WP_127904621.1">
    <property type="nucleotide sequence ID" value="NZ_RQXX01000001.1"/>
</dbReference>
<feature type="binding site" evidence="2">
    <location>
        <position position="8"/>
    </location>
    <ligand>
        <name>Zn(2+)</name>
        <dbReference type="ChEBI" id="CHEBI:29105"/>
        <label>1</label>
    </ligand>
</feature>
<feature type="active site" description="Nucleophile" evidence="1">
    <location>
        <position position="115"/>
    </location>
</feature>
<evidence type="ECO:0000256" key="1">
    <source>
        <dbReference type="PIRSR" id="PIRSR015853-1"/>
    </source>
</evidence>
<feature type="binding site" evidence="2">
    <location>
        <position position="104"/>
    </location>
    <ligand>
        <name>Zn(2+)</name>
        <dbReference type="ChEBI" id="CHEBI:29105"/>
        <label>2</label>
    </ligand>
</feature>
<evidence type="ECO:0000313" key="3">
    <source>
        <dbReference type="EMBL" id="RVV99180.1"/>
    </source>
</evidence>
<dbReference type="GO" id="GO:0046872">
    <property type="term" value="F:metal ion binding"/>
    <property type="evidence" value="ECO:0007669"/>
    <property type="project" value="UniProtKB-KW"/>
</dbReference>
<organism evidence="3 4">
    <name type="scientific">Mesobaculum littorinae</name>
    <dbReference type="NCBI Taxonomy" id="2486419"/>
    <lineage>
        <taxon>Bacteria</taxon>
        <taxon>Pseudomonadati</taxon>
        <taxon>Pseudomonadota</taxon>
        <taxon>Alphaproteobacteria</taxon>
        <taxon>Rhodobacterales</taxon>
        <taxon>Roseobacteraceae</taxon>
        <taxon>Mesobaculum</taxon>
    </lineage>
</organism>
<dbReference type="InterPro" id="IPR007035">
    <property type="entry name" value="Peptidase_M55"/>
</dbReference>
<accession>A0A438AKI5</accession>
<keyword evidence="2" id="KW-0862">Zinc</keyword>
<gene>
    <name evidence="3" type="ORF">EKE94_00330</name>
</gene>
<dbReference type="Gene3D" id="3.30.1360.130">
    <property type="entry name" value="Dipeptide transport protein"/>
    <property type="match status" value="1"/>
</dbReference>
<sequence>MRIFISVDIEGVAGVVASEHGRRGNADYELARRLMTDETNAAIAGAAEAGATEIAVADSHGPMTNLIAAEIDPRARLVSGKPRPLSMIQGVRPDDHGVVLIGYHAAAGRRGVLAHTINSRAFSRIDVNGVQASEATLFAGHAAEIGVPLLAASGDDCLARDLADQFPEARAIIVKEALGAAAADSLAPRASCDLIRQEVAAAVSGPRPAARMVTDPPLRVSVRFVTQIQADVAALLPFCDREDSTTVSFEVASYAEAIGVLATFSFAAMGVS</sequence>
<dbReference type="EMBL" id="RQXX01000001">
    <property type="protein sequence ID" value="RVV99180.1"/>
    <property type="molecule type" value="Genomic_DNA"/>
</dbReference>
<feature type="binding site" evidence="2">
    <location>
        <position position="10"/>
    </location>
    <ligand>
        <name>Zn(2+)</name>
        <dbReference type="ChEBI" id="CHEBI:29105"/>
        <label>1</label>
    </ligand>
</feature>
<dbReference type="OrthoDB" id="9785420at2"/>
<dbReference type="Proteomes" id="UP000285908">
    <property type="component" value="Unassembled WGS sequence"/>
</dbReference>
<proteinExistence type="predicted"/>
<keyword evidence="2" id="KW-0479">Metal-binding</keyword>
<dbReference type="CDD" id="cd08663">
    <property type="entry name" value="DAP_dppA_1"/>
    <property type="match status" value="1"/>
</dbReference>
<reference evidence="3 4" key="1">
    <citation type="submission" date="2018-11" db="EMBL/GenBank/DDBJ databases">
        <title>Mesobaculum littorinae gen. nov., sp. nov., isolated from Littorina scabra that represents a novel genus of the order Rhodobacteraceae.</title>
        <authorList>
            <person name="Li F."/>
        </authorList>
    </citation>
    <scope>NUCLEOTIDE SEQUENCE [LARGE SCALE GENOMIC DNA]</scope>
    <source>
        <strain evidence="3 4">M0103</strain>
    </source>
</reference>